<feature type="chain" id="PRO_5015618436" evidence="2">
    <location>
        <begin position="22"/>
        <end position="147"/>
    </location>
</feature>
<dbReference type="InterPro" id="IPR019545">
    <property type="entry name" value="DM13_domain"/>
</dbReference>
<evidence type="ECO:0000259" key="3">
    <source>
        <dbReference type="PROSITE" id="PS51549"/>
    </source>
</evidence>
<reference evidence="4 5" key="2">
    <citation type="submission" date="2018-03" db="EMBL/GenBank/DDBJ databases">
        <title>The ancient ancestry and fast evolution of plastids.</title>
        <authorList>
            <person name="Moore K.R."/>
            <person name="Magnabosco C."/>
            <person name="Momper L."/>
            <person name="Gold D.A."/>
            <person name="Bosak T."/>
            <person name="Fournier G.P."/>
        </authorList>
    </citation>
    <scope>NUCLEOTIDE SEQUENCE [LARGE SCALE GENOMIC DNA]</scope>
    <source>
        <strain evidence="4 5">CCAP 1448/3</strain>
    </source>
</reference>
<dbReference type="Proteomes" id="UP000238762">
    <property type="component" value="Unassembled WGS sequence"/>
</dbReference>
<feature type="region of interest" description="Disordered" evidence="1">
    <location>
        <begin position="25"/>
        <end position="50"/>
    </location>
</feature>
<dbReference type="EMBL" id="PVWJ01000042">
    <property type="protein sequence ID" value="PSB03046.1"/>
    <property type="molecule type" value="Genomic_DNA"/>
</dbReference>
<dbReference type="RefSeq" id="WP_106288562.1">
    <property type="nucleotide sequence ID" value="NZ_CAWNTC010000026.1"/>
</dbReference>
<evidence type="ECO:0000256" key="2">
    <source>
        <dbReference type="SAM" id="SignalP"/>
    </source>
</evidence>
<dbReference type="OrthoDB" id="463944at2"/>
<proteinExistence type="predicted"/>
<name>A0A2T1C465_9CYAN</name>
<dbReference type="AlphaFoldDB" id="A0A2T1C465"/>
<evidence type="ECO:0000256" key="1">
    <source>
        <dbReference type="SAM" id="MobiDB-lite"/>
    </source>
</evidence>
<organism evidence="4 5">
    <name type="scientific">Merismopedia glauca CCAP 1448/3</name>
    <dbReference type="NCBI Taxonomy" id="1296344"/>
    <lineage>
        <taxon>Bacteria</taxon>
        <taxon>Bacillati</taxon>
        <taxon>Cyanobacteriota</taxon>
        <taxon>Cyanophyceae</taxon>
        <taxon>Synechococcales</taxon>
        <taxon>Merismopediaceae</taxon>
        <taxon>Merismopedia</taxon>
    </lineage>
</organism>
<gene>
    <name evidence="4" type="ORF">C7B64_10290</name>
</gene>
<comment type="caution">
    <text evidence="4">The sequence shown here is derived from an EMBL/GenBank/DDBJ whole genome shotgun (WGS) entry which is preliminary data.</text>
</comment>
<dbReference type="Pfam" id="PF10517">
    <property type="entry name" value="DM13"/>
    <property type="match status" value="1"/>
</dbReference>
<dbReference type="PROSITE" id="PS51549">
    <property type="entry name" value="DM13"/>
    <property type="match status" value="1"/>
</dbReference>
<feature type="domain" description="DM13" evidence="3">
    <location>
        <begin position="44"/>
        <end position="146"/>
    </location>
</feature>
<feature type="signal peptide" evidence="2">
    <location>
        <begin position="1"/>
        <end position="21"/>
    </location>
</feature>
<keyword evidence="5" id="KW-1185">Reference proteome</keyword>
<reference evidence="4 5" key="1">
    <citation type="submission" date="2018-02" db="EMBL/GenBank/DDBJ databases">
        <authorList>
            <person name="Cohen D.B."/>
            <person name="Kent A.D."/>
        </authorList>
    </citation>
    <scope>NUCLEOTIDE SEQUENCE [LARGE SCALE GENOMIC DNA]</scope>
    <source>
        <strain evidence="4 5">CCAP 1448/3</strain>
    </source>
</reference>
<accession>A0A2T1C465</accession>
<evidence type="ECO:0000313" key="5">
    <source>
        <dbReference type="Proteomes" id="UP000238762"/>
    </source>
</evidence>
<keyword evidence="2" id="KW-0732">Signal</keyword>
<evidence type="ECO:0000313" key="4">
    <source>
        <dbReference type="EMBL" id="PSB03046.1"/>
    </source>
</evidence>
<sequence>MKLASALVAIAFCLVACQAQSDTQTPLGTSSPVASTSTKSQNQGAFIGQGHSTTGNTKIVTENGQKYLLLDSGFSTDNGPDLFVILHKSVPPQDYDAKNYVNLGKLEKTSGSQKYSIPANINPQDFRSVAIWCRQFNVTFGYAPLAK</sequence>
<protein>
    <submittedName>
        <fullName evidence="4">Electron transfer flavoprotein</fullName>
    </submittedName>
</protein>